<comment type="subcellular location">
    <subcellularLocation>
        <location evidence="1">Membrane</location>
        <topology evidence="1">Multi-pass membrane protein</topology>
    </subcellularLocation>
</comment>
<name>A0A1L7CQF9_9CORY</name>
<feature type="transmembrane region" description="Helical" evidence="6">
    <location>
        <begin position="109"/>
        <end position="130"/>
    </location>
</feature>
<evidence type="ECO:0000256" key="6">
    <source>
        <dbReference type="SAM" id="Phobius"/>
    </source>
</evidence>
<evidence type="ECO:0000259" key="7">
    <source>
        <dbReference type="Pfam" id="PF04138"/>
    </source>
</evidence>
<dbReference type="RefSeq" id="WP_075664773.1">
    <property type="nucleotide sequence ID" value="NZ_CP009247.1"/>
</dbReference>
<dbReference type="Proteomes" id="UP000185434">
    <property type="component" value="Chromosome"/>
</dbReference>
<keyword evidence="9" id="KW-1185">Reference proteome</keyword>
<dbReference type="KEGG" id="cfk:CFRA_00805"/>
<evidence type="ECO:0000313" key="8">
    <source>
        <dbReference type="EMBL" id="APT88076.1"/>
    </source>
</evidence>
<evidence type="ECO:0000313" key="9">
    <source>
        <dbReference type="Proteomes" id="UP000185434"/>
    </source>
</evidence>
<organism evidence="8 9">
    <name type="scientific">Corynebacterium frankenforstense DSM 45800</name>
    <dbReference type="NCBI Taxonomy" id="1437875"/>
    <lineage>
        <taxon>Bacteria</taxon>
        <taxon>Bacillati</taxon>
        <taxon>Actinomycetota</taxon>
        <taxon>Actinomycetes</taxon>
        <taxon>Mycobacteriales</taxon>
        <taxon>Corynebacteriaceae</taxon>
        <taxon>Corynebacterium</taxon>
    </lineage>
</organism>
<evidence type="ECO:0000256" key="4">
    <source>
        <dbReference type="ARBA" id="ARBA00022989"/>
    </source>
</evidence>
<feature type="transmembrane region" description="Helical" evidence="6">
    <location>
        <begin position="17"/>
        <end position="38"/>
    </location>
</feature>
<dbReference type="PANTHER" id="PTHR38459">
    <property type="entry name" value="PROPHAGE BACTOPRENOL-LINKED GLUCOSE TRANSLOCASE HOMOLOG"/>
    <property type="match status" value="1"/>
</dbReference>
<keyword evidence="4 6" id="KW-1133">Transmembrane helix</keyword>
<dbReference type="GO" id="GO:0005886">
    <property type="term" value="C:plasma membrane"/>
    <property type="evidence" value="ECO:0007669"/>
    <property type="project" value="TreeGrafter"/>
</dbReference>
<keyword evidence="3 6" id="KW-0812">Transmembrane</keyword>
<evidence type="ECO:0000256" key="3">
    <source>
        <dbReference type="ARBA" id="ARBA00022692"/>
    </source>
</evidence>
<dbReference type="AlphaFoldDB" id="A0A1L7CQF9"/>
<dbReference type="STRING" id="1437875.CFRA_00805"/>
<protein>
    <submittedName>
        <fullName evidence="8">Membrane protein</fullName>
    </submittedName>
</protein>
<evidence type="ECO:0000256" key="5">
    <source>
        <dbReference type="ARBA" id="ARBA00023136"/>
    </source>
</evidence>
<dbReference type="InterPro" id="IPR051401">
    <property type="entry name" value="GtrA_CellWall_Glycosyl"/>
</dbReference>
<evidence type="ECO:0000256" key="2">
    <source>
        <dbReference type="ARBA" id="ARBA00009399"/>
    </source>
</evidence>
<reference evidence="8 9" key="1">
    <citation type="submission" date="2014-08" db="EMBL/GenBank/DDBJ databases">
        <title>Complete genome sequence of Corynebacterium frankenforstense ST18(T) (=DSM 45800(T)), isolated from raw cow milk.</title>
        <authorList>
            <person name="Ruckert C."/>
            <person name="Albersmeier A."/>
            <person name="Winkler A."/>
            <person name="Lipski A."/>
            <person name="Kalinowski J."/>
        </authorList>
    </citation>
    <scope>NUCLEOTIDE SEQUENCE [LARGE SCALE GENOMIC DNA]</scope>
    <source>
        <strain evidence="8 9">ST18</strain>
    </source>
</reference>
<gene>
    <name evidence="8" type="ORF">CFRA_00805</name>
</gene>
<feature type="transmembrane region" description="Helical" evidence="6">
    <location>
        <begin position="73"/>
        <end position="89"/>
    </location>
</feature>
<dbReference type="InterPro" id="IPR007267">
    <property type="entry name" value="GtrA_DPMS_TM"/>
</dbReference>
<sequence>MIKGTDESSLRTQATRFIISGVVSAVVDLSFTAVMQYLFGQSLAVSRTVGFIFGTLSAYMINRRWTFRAEPSVRRFLAVCLLYSVTYLINVGGYKYGFILLSGWGLPDWLSTVIAFVVSQGTATVANFVIQRTIIFRGAR</sequence>
<proteinExistence type="inferred from homology"/>
<dbReference type="GO" id="GO:0000271">
    <property type="term" value="P:polysaccharide biosynthetic process"/>
    <property type="evidence" value="ECO:0007669"/>
    <property type="project" value="InterPro"/>
</dbReference>
<accession>A0A1L7CQF9</accession>
<evidence type="ECO:0000256" key="1">
    <source>
        <dbReference type="ARBA" id="ARBA00004141"/>
    </source>
</evidence>
<dbReference type="PANTHER" id="PTHR38459:SF6">
    <property type="entry name" value="ARABINOGALACTAN BIOSYNTHESIS RECRUITING PROTEIN RV3789"/>
    <property type="match status" value="1"/>
</dbReference>
<dbReference type="EMBL" id="CP009247">
    <property type="protein sequence ID" value="APT88076.1"/>
    <property type="molecule type" value="Genomic_DNA"/>
</dbReference>
<comment type="similarity">
    <text evidence="2">Belongs to the GtrA family.</text>
</comment>
<keyword evidence="5 6" id="KW-0472">Membrane</keyword>
<dbReference type="Pfam" id="PF04138">
    <property type="entry name" value="GtrA_DPMS_TM"/>
    <property type="match status" value="1"/>
</dbReference>
<feature type="domain" description="GtrA/DPMS transmembrane" evidence="7">
    <location>
        <begin position="16"/>
        <end position="136"/>
    </location>
</feature>
<feature type="transmembrane region" description="Helical" evidence="6">
    <location>
        <begin position="44"/>
        <end position="61"/>
    </location>
</feature>